<dbReference type="InterPro" id="IPR029071">
    <property type="entry name" value="Ubiquitin-like_domsf"/>
</dbReference>
<organism evidence="4 5">
    <name type="scientific">Fusarium longipes</name>
    <dbReference type="NCBI Taxonomy" id="694270"/>
    <lineage>
        <taxon>Eukaryota</taxon>
        <taxon>Fungi</taxon>
        <taxon>Dikarya</taxon>
        <taxon>Ascomycota</taxon>
        <taxon>Pezizomycotina</taxon>
        <taxon>Sordariomycetes</taxon>
        <taxon>Hypocreomycetidae</taxon>
        <taxon>Hypocreales</taxon>
        <taxon>Nectriaceae</taxon>
        <taxon>Fusarium</taxon>
    </lineage>
</organism>
<dbReference type="Gene3D" id="3.10.20.90">
    <property type="entry name" value="Phosphatidylinositol 3-kinase Catalytic Subunit, Chain A, domain 1"/>
    <property type="match status" value="1"/>
</dbReference>
<dbReference type="PROSITE" id="PS51257">
    <property type="entry name" value="PROKAR_LIPOPROTEIN"/>
    <property type="match status" value="1"/>
</dbReference>
<feature type="domain" description="Ubiquitin-like" evidence="3">
    <location>
        <begin position="258"/>
        <end position="330"/>
    </location>
</feature>
<dbReference type="SUPFAM" id="SSF54236">
    <property type="entry name" value="Ubiquitin-like"/>
    <property type="match status" value="1"/>
</dbReference>
<dbReference type="Pfam" id="PF00240">
    <property type="entry name" value="ubiquitin"/>
    <property type="match status" value="1"/>
</dbReference>
<dbReference type="InterPro" id="IPR032752">
    <property type="entry name" value="DC-UbP/UBTD2_N"/>
</dbReference>
<gene>
    <name evidence="4" type="ORF">FLONG3_8912</name>
</gene>
<evidence type="ECO:0000313" key="4">
    <source>
        <dbReference type="EMBL" id="RGP66240.1"/>
    </source>
</evidence>
<feature type="chain" id="PRO_5017478604" evidence="2">
    <location>
        <begin position="29"/>
        <end position="333"/>
    </location>
</feature>
<feature type="compositionally biased region" description="Acidic residues" evidence="1">
    <location>
        <begin position="229"/>
        <end position="240"/>
    </location>
</feature>
<dbReference type="EMBL" id="PXOG01000222">
    <property type="protein sequence ID" value="RGP66240.1"/>
    <property type="molecule type" value="Genomic_DNA"/>
</dbReference>
<feature type="region of interest" description="Disordered" evidence="1">
    <location>
        <begin position="208"/>
        <end position="248"/>
    </location>
</feature>
<proteinExistence type="predicted"/>
<evidence type="ECO:0000313" key="5">
    <source>
        <dbReference type="Proteomes" id="UP000266234"/>
    </source>
</evidence>
<feature type="region of interest" description="Disordered" evidence="1">
    <location>
        <begin position="40"/>
        <end position="101"/>
    </location>
</feature>
<evidence type="ECO:0000259" key="3">
    <source>
        <dbReference type="PROSITE" id="PS50053"/>
    </source>
</evidence>
<keyword evidence="2" id="KW-0732">Signal</keyword>
<accession>A0A395S1F8</accession>
<dbReference type="InterPro" id="IPR039869">
    <property type="entry name" value="UBTD1/2"/>
</dbReference>
<sequence>MTSPKLGSRLAQLNPLLLSCLLFFCASCLHPTISNVKSQGCCLSRSSGPNSPYPGGAPNASSRAINPPPPLTLPDAAQPQVPAERRRQRRRNDRPLDQHIDKPLRRHEWTSHDRIWAKSELAKERAAFFDTRVTGRPEIWQTIHAALQVLWDPTNQDAQNDESSGLATAQMILSAAEISLPTGDLANGVYDALGNYYQLPEWVVSDPQNFQEDQGTGATGDVSTAGDDTAADEELSEDEIDGKKQEKGKEVDVVKETVKLRARLSENGQDVNVNISESETVRSVAKKIAVKADLASTKKIRIAYMGKILKDNLSLSAQNWKAGHVVNALVFDV</sequence>
<reference evidence="4 5" key="1">
    <citation type="journal article" date="2018" name="PLoS Pathog.">
        <title>Evolution of structural diversity of trichothecenes, a family of toxins produced by plant pathogenic and entomopathogenic fungi.</title>
        <authorList>
            <person name="Proctor R.H."/>
            <person name="McCormick S.P."/>
            <person name="Kim H.S."/>
            <person name="Cardoza R.E."/>
            <person name="Stanley A.M."/>
            <person name="Lindo L."/>
            <person name="Kelly A."/>
            <person name="Brown D.W."/>
            <person name="Lee T."/>
            <person name="Vaughan M.M."/>
            <person name="Alexander N.J."/>
            <person name="Busman M."/>
            <person name="Gutierrez S."/>
        </authorList>
    </citation>
    <scope>NUCLEOTIDE SEQUENCE [LARGE SCALE GENOMIC DNA]</scope>
    <source>
        <strain evidence="4 5">NRRL 20695</strain>
    </source>
</reference>
<dbReference type="PANTHER" id="PTHR13609">
    <property type="entry name" value="UBIQUITIN DOMAIN CONTAINING 1 PROTEIN-RELATED"/>
    <property type="match status" value="1"/>
</dbReference>
<dbReference type="InterPro" id="IPR000626">
    <property type="entry name" value="Ubiquitin-like_dom"/>
</dbReference>
<dbReference type="Gene3D" id="1.20.225.20">
    <property type="entry name" value="Ub domain-containing protein, DC-UbP/UBTD2, N-terminal domain"/>
    <property type="match status" value="1"/>
</dbReference>
<name>A0A395S1F8_9HYPO</name>
<evidence type="ECO:0000256" key="2">
    <source>
        <dbReference type="SAM" id="SignalP"/>
    </source>
</evidence>
<keyword evidence="5" id="KW-1185">Reference proteome</keyword>
<protein>
    <submittedName>
        <fullName evidence="4">Ubiquitin domain-containing 2</fullName>
    </submittedName>
</protein>
<dbReference type="OrthoDB" id="1640476at2759"/>
<dbReference type="Pfam" id="PF16455">
    <property type="entry name" value="UBD"/>
    <property type="match status" value="1"/>
</dbReference>
<dbReference type="AlphaFoldDB" id="A0A395S1F8"/>
<evidence type="ECO:0000256" key="1">
    <source>
        <dbReference type="SAM" id="MobiDB-lite"/>
    </source>
</evidence>
<dbReference type="InterPro" id="IPR038169">
    <property type="entry name" value="DC-UbP/UBTD2_N_sf"/>
</dbReference>
<dbReference type="PROSITE" id="PS50053">
    <property type="entry name" value="UBIQUITIN_2"/>
    <property type="match status" value="1"/>
</dbReference>
<dbReference type="Proteomes" id="UP000266234">
    <property type="component" value="Unassembled WGS sequence"/>
</dbReference>
<feature type="signal peptide" evidence="2">
    <location>
        <begin position="1"/>
        <end position="28"/>
    </location>
</feature>
<comment type="caution">
    <text evidence="4">The sequence shown here is derived from an EMBL/GenBank/DDBJ whole genome shotgun (WGS) entry which is preliminary data.</text>
</comment>